<evidence type="ECO:0008006" key="5">
    <source>
        <dbReference type="Google" id="ProtNLM"/>
    </source>
</evidence>
<gene>
    <name evidence="3" type="ORF">CXU22_06200</name>
</gene>
<evidence type="ECO:0000259" key="2">
    <source>
        <dbReference type="Pfam" id="PF22879"/>
    </source>
</evidence>
<accession>A0A2N8HE71</accession>
<evidence type="ECO:0000313" key="3">
    <source>
        <dbReference type="EMBL" id="PNC18219.1"/>
    </source>
</evidence>
<comment type="caution">
    <text evidence="3">The sequence shown here is derived from an EMBL/GenBank/DDBJ whole genome shotgun (WGS) entry which is preliminary data.</text>
</comment>
<dbReference type="EMBL" id="PJKA01000010">
    <property type="protein sequence ID" value="PNC18219.1"/>
    <property type="molecule type" value="Genomic_DNA"/>
</dbReference>
<feature type="domain" description="Abortive phage infection protein C-terminal" evidence="1">
    <location>
        <begin position="247"/>
        <end position="563"/>
    </location>
</feature>
<sequence>MTKKEPSDLKLHYQQFMQDIFATADAEENFHDAAFVDTMCGFLEDQGFFEDFNNAGFRKNQQGIRIDAWTLDRDNGILTLFIADFKPGLTLNTLTETEIEKCFRRLEKFVSSCSKSNFINELDESIPVYSLVYLLYHKTVDIRKMKLVILSNSVLSHRLSEDILSKRSGNLSCPASYEVWDMGRHLAVASSLDGKEDILIDCTEVSEHGIPCLPGSSSNTNDYCAYLLILPGSFIAGLYEKYLERLLEQNVRTFLQFRGKINKGIRNTIVNEPHMFFAYNNGLTATAEEVTVDSTGTRILAIKNLQIVNGGQTTASIYTAQKDNRVQLNEVYVQMKLTVIPPDQIEEVVPRISEYANTQNKVNAADFFSNHPFHLRIQEISRKLVTPASKDNLRGSYWYYERTRGQYNNAMAGLKQSQKHKFIATYPKNQMFTKTDLAKFVMSWEMRPNEVSLGAQKCFARFASETGETWEKRDLEYNDLYFKELIAKAILFRFLDREIMKQEWYGGYKANIVTYSIAKLRQYLQERGLTIDLIKIWNEQGVSMEMKTFLLQIAKMVDNEIKMTPLATMNVTEWCKKTDCWESIRKIRLSPNYDIKIDCMEPASLDEKRKQARNTQKTVKGINNQVYVVKQGAPYWIKLVSWIEDNKYPVTELESSVLSIACQIPRKVPTEGQSKTLIALEKKAENEGFYRNNKNI</sequence>
<organism evidence="3 4">
    <name type="scientific">Akkermansia muciniphila</name>
    <dbReference type="NCBI Taxonomy" id="239935"/>
    <lineage>
        <taxon>Bacteria</taxon>
        <taxon>Pseudomonadati</taxon>
        <taxon>Verrucomicrobiota</taxon>
        <taxon>Verrucomicrobiia</taxon>
        <taxon>Verrucomicrobiales</taxon>
        <taxon>Akkermansiaceae</taxon>
        <taxon>Akkermansia</taxon>
    </lineage>
</organism>
<dbReference type="OrthoDB" id="9806213at2"/>
<dbReference type="InterPro" id="IPR018891">
    <property type="entry name" value="AIPR_C"/>
</dbReference>
<feature type="domain" description="Abortive infection phage resistance protein N-terminal" evidence="2">
    <location>
        <begin position="35"/>
        <end position="184"/>
    </location>
</feature>
<dbReference type="Pfam" id="PF22879">
    <property type="entry name" value="AIPR_N"/>
    <property type="match status" value="1"/>
</dbReference>
<dbReference type="InterPro" id="IPR055101">
    <property type="entry name" value="AIPR_N"/>
</dbReference>
<name>A0A2N8HE71_9BACT</name>
<dbReference type="RefSeq" id="WP_102713631.1">
    <property type="nucleotide sequence ID" value="NZ_PJKA01000010.1"/>
</dbReference>
<reference evidence="3 4" key="1">
    <citation type="journal article" date="2017" name="BMC Genomics">
        <title>Genome sequencing of 39 Akkermansia muciniphila isolates reveals its population structure, genomic and functional diverisity, and global distribution in mammalian gut microbiotas.</title>
        <authorList>
            <person name="Guo X."/>
            <person name="Li S."/>
            <person name="Zhang J."/>
            <person name="Wu F."/>
            <person name="Li X."/>
            <person name="Wu D."/>
            <person name="Zhang M."/>
            <person name="Ou Z."/>
            <person name="Jie Z."/>
            <person name="Yan Q."/>
            <person name="Li P."/>
            <person name="Yi J."/>
            <person name="Peng Y."/>
        </authorList>
    </citation>
    <scope>NUCLEOTIDE SEQUENCE [LARGE SCALE GENOMIC DNA]</scope>
    <source>
        <strain evidence="3 4">GP24</strain>
    </source>
</reference>
<dbReference type="AlphaFoldDB" id="A0A2N8HE71"/>
<dbReference type="Pfam" id="PF10592">
    <property type="entry name" value="AIPR"/>
    <property type="match status" value="1"/>
</dbReference>
<dbReference type="Proteomes" id="UP000236000">
    <property type="component" value="Unassembled WGS sequence"/>
</dbReference>
<evidence type="ECO:0000259" key="1">
    <source>
        <dbReference type="Pfam" id="PF10592"/>
    </source>
</evidence>
<protein>
    <recommendedName>
        <fullName evidence="5">AIPR protein</fullName>
    </recommendedName>
</protein>
<evidence type="ECO:0000313" key="4">
    <source>
        <dbReference type="Proteomes" id="UP000236000"/>
    </source>
</evidence>
<proteinExistence type="predicted"/>